<reference evidence="7 8" key="1">
    <citation type="journal article" date="2019" name="ISME J.">
        <title>Genome analyses of uncultured TG2/ZB3 bacteria in 'Margulisbacteria' specifically attached to ectosymbiotic spirochetes of protists in the termite gut.</title>
        <authorList>
            <person name="Utami Y.D."/>
            <person name="Kuwahara H."/>
            <person name="Igai K."/>
            <person name="Murakami T."/>
            <person name="Sugaya K."/>
            <person name="Morikawa T."/>
            <person name="Nagura Y."/>
            <person name="Yuki M."/>
            <person name="Deevong P."/>
            <person name="Inoue T."/>
            <person name="Kihara K."/>
            <person name="Lo N."/>
            <person name="Yamada A."/>
            <person name="Ohkuma M."/>
            <person name="Hongoh Y."/>
        </authorList>
    </citation>
    <scope>NUCLEOTIDE SEQUENCE [LARGE SCALE GENOMIC DNA]</scope>
    <source>
        <strain evidence="7">NkOx7-02</strain>
    </source>
</reference>
<organism evidence="7 8">
    <name type="scientific">Candidatus Termititenax persephonae</name>
    <dbReference type="NCBI Taxonomy" id="2218525"/>
    <lineage>
        <taxon>Bacteria</taxon>
        <taxon>Bacillati</taxon>
        <taxon>Candidatus Margulisiibacteriota</taxon>
        <taxon>Candidatus Termititenacia</taxon>
        <taxon>Candidatus Termititenacales</taxon>
        <taxon>Candidatus Termititenacaceae</taxon>
        <taxon>Candidatus Termititenax</taxon>
    </lineage>
</organism>
<keyword evidence="5 6" id="KW-0472">Membrane</keyword>
<keyword evidence="3 6" id="KW-0812">Transmembrane</keyword>
<keyword evidence="2" id="KW-1003">Cell membrane</keyword>
<evidence type="ECO:0000256" key="2">
    <source>
        <dbReference type="ARBA" id="ARBA00022475"/>
    </source>
</evidence>
<feature type="transmembrane region" description="Helical" evidence="6">
    <location>
        <begin position="32"/>
        <end position="53"/>
    </location>
</feature>
<evidence type="ECO:0000256" key="4">
    <source>
        <dbReference type="ARBA" id="ARBA00022989"/>
    </source>
</evidence>
<evidence type="ECO:0000256" key="5">
    <source>
        <dbReference type="ARBA" id="ARBA00023136"/>
    </source>
</evidence>
<gene>
    <name evidence="7" type="ORF">NO2_0331</name>
</gene>
<evidence type="ECO:0000313" key="7">
    <source>
        <dbReference type="EMBL" id="GBR75681.1"/>
    </source>
</evidence>
<feature type="transmembrane region" description="Helical" evidence="6">
    <location>
        <begin position="267"/>
        <end position="293"/>
    </location>
</feature>
<dbReference type="GO" id="GO:0022857">
    <property type="term" value="F:transmembrane transporter activity"/>
    <property type="evidence" value="ECO:0007669"/>
    <property type="project" value="InterPro"/>
</dbReference>
<evidence type="ECO:0000256" key="1">
    <source>
        <dbReference type="ARBA" id="ARBA00004651"/>
    </source>
</evidence>
<feature type="transmembrane region" description="Helical" evidence="6">
    <location>
        <begin position="340"/>
        <end position="367"/>
    </location>
</feature>
<dbReference type="PANTHER" id="PTHR42770">
    <property type="entry name" value="AMINO ACID TRANSPORTER-RELATED"/>
    <property type="match status" value="1"/>
</dbReference>
<dbReference type="EMBL" id="BGZO01000006">
    <property type="protein sequence ID" value="GBR75681.1"/>
    <property type="molecule type" value="Genomic_DNA"/>
</dbReference>
<dbReference type="PIRSF" id="PIRSF006060">
    <property type="entry name" value="AA_transporter"/>
    <property type="match status" value="1"/>
</dbReference>
<dbReference type="GO" id="GO:0005886">
    <property type="term" value="C:plasma membrane"/>
    <property type="evidence" value="ECO:0007669"/>
    <property type="project" value="UniProtKB-SubCell"/>
</dbReference>
<evidence type="ECO:0000256" key="3">
    <source>
        <dbReference type="ARBA" id="ARBA00022692"/>
    </source>
</evidence>
<feature type="transmembrane region" description="Helical" evidence="6">
    <location>
        <begin position="314"/>
        <end position="334"/>
    </location>
</feature>
<feature type="transmembrane region" description="Helical" evidence="6">
    <location>
        <begin position="109"/>
        <end position="132"/>
    </location>
</feature>
<feature type="transmembrane region" description="Helical" evidence="6">
    <location>
        <begin position="144"/>
        <end position="162"/>
    </location>
</feature>
<dbReference type="InterPro" id="IPR050367">
    <property type="entry name" value="APC_superfamily"/>
</dbReference>
<feature type="transmembrane region" description="Helical" evidence="6">
    <location>
        <begin position="182"/>
        <end position="203"/>
    </location>
</feature>
<evidence type="ECO:0000313" key="8">
    <source>
        <dbReference type="Proteomes" id="UP000275925"/>
    </source>
</evidence>
<comment type="caution">
    <text evidence="7">The sequence shown here is derived from an EMBL/GenBank/DDBJ whole genome shotgun (WGS) entry which is preliminary data.</text>
</comment>
<feature type="transmembrane region" description="Helical" evidence="6">
    <location>
        <begin position="215"/>
        <end position="234"/>
    </location>
</feature>
<evidence type="ECO:0000256" key="6">
    <source>
        <dbReference type="SAM" id="Phobius"/>
    </source>
</evidence>
<comment type="subcellular location">
    <subcellularLocation>
        <location evidence="1">Cell membrane</location>
        <topology evidence="1">Multi-pass membrane protein</topology>
    </subcellularLocation>
</comment>
<proteinExistence type="predicted"/>
<keyword evidence="4 6" id="KW-1133">Transmembrane helix</keyword>
<dbReference type="Pfam" id="PF13520">
    <property type="entry name" value="AA_permease_2"/>
    <property type="match status" value="1"/>
</dbReference>
<accession>A0A388TGB3</accession>
<dbReference type="Gene3D" id="1.20.1740.10">
    <property type="entry name" value="Amino acid/polyamine transporter I"/>
    <property type="match status" value="1"/>
</dbReference>
<sequence length="450" mass="47855">MGLFSAICVCVGLIVASSCLLSLGQGVGLGGQWFVLAICIVAVLNICVALSFAELHDLMPNIEGGLGQYTQVALGPVVSIISNTSAYVFVALLAAPIEMAMCGMILHELFLPGIPAALIGVIFALLLGIVNYFGVDIFSKVQNLVVGALLFSLAALGFISFFKLGLGTVVVQTMPPLAGSGFGTALALTALAFWLFIGVEYVIPVAKDIKNPKVTVPLAMVLGIILLCVIQAVLGSGMSNYVAYADLVNSELPHMVFAENLLGKAGLFWMGIITFLASISTANTLLGSIPNILSGMAKNDMMPEIFSKKNKYNIPVAGLVLITAFLVFMVGSGLTQSAGLVNGLLVASCFWLTSYILVSLAVLVLRVRYPHHPGRNKKLVFFGLPQIACLLGNIYMIWHISDDSDARMLIYKIFFILLAILVIYALVWTGLVKKKPLFAGADIEGVLSNE</sequence>
<feature type="transmembrane region" description="Helical" evidence="6">
    <location>
        <begin position="410"/>
        <end position="431"/>
    </location>
</feature>
<dbReference type="InterPro" id="IPR002293">
    <property type="entry name" value="AA/rel_permease1"/>
</dbReference>
<keyword evidence="8" id="KW-1185">Reference proteome</keyword>
<feature type="transmembrane region" description="Helical" evidence="6">
    <location>
        <begin position="379"/>
        <end position="398"/>
    </location>
</feature>
<name>A0A388TGB3_9BACT</name>
<protein>
    <submittedName>
        <fullName evidence="7">Amino acid transporter</fullName>
    </submittedName>
</protein>
<dbReference type="AlphaFoldDB" id="A0A388TGB3"/>
<dbReference type="Proteomes" id="UP000275925">
    <property type="component" value="Unassembled WGS sequence"/>
</dbReference>
<feature type="transmembrane region" description="Helical" evidence="6">
    <location>
        <begin position="74"/>
        <end position="97"/>
    </location>
</feature>
<dbReference type="PANTHER" id="PTHR42770:SF12">
    <property type="entry name" value="AMINO ACID TRANSPORTER"/>
    <property type="match status" value="1"/>
</dbReference>